<dbReference type="PROSITE" id="PS51257">
    <property type="entry name" value="PROKAR_LIPOPROTEIN"/>
    <property type="match status" value="1"/>
</dbReference>
<accession>A0A494W7L1</accession>
<dbReference type="GeneID" id="39501702"/>
<keyword evidence="4" id="KW-1185">Reference proteome</keyword>
<dbReference type="AlphaFoldDB" id="A0A494W7L1"/>
<feature type="chain" id="PRO_5019804179" description="Lipoprotein" evidence="2">
    <location>
        <begin position="27"/>
        <end position="105"/>
    </location>
</feature>
<keyword evidence="2" id="KW-0732">Signal</keyword>
<sequence>MTSRSYGILACVALACAASLSGPAFADPGHGHDQHRGAPSGYYPGPNNSRIPYQTGYYQDAHNQRQQYTYPPDWRNYGHPQSWYQNHPSWHTFDHPDYYRRGERH</sequence>
<evidence type="ECO:0000256" key="2">
    <source>
        <dbReference type="SAM" id="SignalP"/>
    </source>
</evidence>
<organism evidence="3 4">
    <name type="scientific">Sphingobium amiense</name>
    <dbReference type="NCBI Taxonomy" id="135719"/>
    <lineage>
        <taxon>Bacteria</taxon>
        <taxon>Pseudomonadati</taxon>
        <taxon>Pseudomonadota</taxon>
        <taxon>Alphaproteobacteria</taxon>
        <taxon>Sphingomonadales</taxon>
        <taxon>Sphingomonadaceae</taxon>
        <taxon>Sphingobium</taxon>
    </lineage>
</organism>
<evidence type="ECO:0000313" key="3">
    <source>
        <dbReference type="EMBL" id="BBE00544.1"/>
    </source>
</evidence>
<proteinExistence type="predicted"/>
<protein>
    <recommendedName>
        <fullName evidence="5">Lipoprotein</fullName>
    </recommendedName>
</protein>
<keyword evidence="3" id="KW-0614">Plasmid</keyword>
<feature type="signal peptide" evidence="2">
    <location>
        <begin position="1"/>
        <end position="26"/>
    </location>
</feature>
<dbReference type="Proteomes" id="UP000279959">
    <property type="component" value="Plasmid pSAMIE_5"/>
</dbReference>
<feature type="region of interest" description="Disordered" evidence="1">
    <location>
        <begin position="25"/>
        <end position="54"/>
    </location>
</feature>
<dbReference type="RefSeq" id="WP_066703191.1">
    <property type="nucleotide sequence ID" value="NZ_AP018668.1"/>
</dbReference>
<evidence type="ECO:0000313" key="4">
    <source>
        <dbReference type="Proteomes" id="UP000279959"/>
    </source>
</evidence>
<dbReference type="KEGG" id="sami:SAMIE_5000210"/>
<evidence type="ECO:0000256" key="1">
    <source>
        <dbReference type="SAM" id="MobiDB-lite"/>
    </source>
</evidence>
<name>A0A494W7L1_9SPHN</name>
<dbReference type="EMBL" id="AP018668">
    <property type="protein sequence ID" value="BBE00544.1"/>
    <property type="molecule type" value="Genomic_DNA"/>
</dbReference>
<gene>
    <name evidence="3" type="ORF">SAMIE_5000210</name>
</gene>
<geneLocation type="plasmid" evidence="4">
    <name>psamie_5 dna</name>
</geneLocation>
<reference evidence="3 4" key="1">
    <citation type="submission" date="2018-05" db="EMBL/GenBank/DDBJ databases">
        <title>Complete Genome Sequence of the Nonylphenol-Degrading Bacterium Sphingobium amiense DSM 16289T.</title>
        <authorList>
            <person name="Ootsuka M."/>
            <person name="Nishizawa T."/>
            <person name="Ohta H."/>
        </authorList>
    </citation>
    <scope>NUCLEOTIDE SEQUENCE [LARGE SCALE GENOMIC DNA]</scope>
    <source>
        <strain evidence="3 4">DSM 16289</strain>
        <plasmid evidence="4">psamie_5 dna</plasmid>
    </source>
</reference>
<evidence type="ECO:0008006" key="5">
    <source>
        <dbReference type="Google" id="ProtNLM"/>
    </source>
</evidence>